<dbReference type="CDD" id="cd04458">
    <property type="entry name" value="CSP_CDS"/>
    <property type="match status" value="1"/>
</dbReference>
<dbReference type="InterPro" id="IPR050181">
    <property type="entry name" value="Cold_shock_domain"/>
</dbReference>
<protein>
    <submittedName>
        <fullName evidence="4">Cold-shock protein</fullName>
    </submittedName>
</protein>
<dbReference type="InterPro" id="IPR012340">
    <property type="entry name" value="NA-bd_OB-fold"/>
</dbReference>
<dbReference type="PRINTS" id="PR00050">
    <property type="entry name" value="COLDSHOCK"/>
</dbReference>
<evidence type="ECO:0000259" key="3">
    <source>
        <dbReference type="PROSITE" id="PS51857"/>
    </source>
</evidence>
<accession>A0ABY7TES6</accession>
<evidence type="ECO:0000313" key="5">
    <source>
        <dbReference type="Proteomes" id="UP001216139"/>
    </source>
</evidence>
<dbReference type="InterPro" id="IPR012156">
    <property type="entry name" value="Cold_shock_CspA"/>
</dbReference>
<dbReference type="InterPro" id="IPR011129">
    <property type="entry name" value="CSD"/>
</dbReference>
<evidence type="ECO:0000313" key="4">
    <source>
        <dbReference type="EMBL" id="WCT14112.1"/>
    </source>
</evidence>
<dbReference type="Pfam" id="PF00313">
    <property type="entry name" value="CSD"/>
    <property type="match status" value="1"/>
</dbReference>
<dbReference type="RefSeq" id="WP_273632429.1">
    <property type="nucleotide sequence ID" value="NZ_CP117167.1"/>
</dbReference>
<gene>
    <name evidence="4" type="ORF">PQO05_09215</name>
</gene>
<reference evidence="4 5" key="1">
    <citation type="submission" date="2023-02" db="EMBL/GenBank/DDBJ databases">
        <title>Genome sequence of Mucilaginibacter jinjuensis strain KACC 16571.</title>
        <authorList>
            <person name="Kim S."/>
            <person name="Heo J."/>
            <person name="Kwon S.-W."/>
        </authorList>
    </citation>
    <scope>NUCLEOTIDE SEQUENCE [LARGE SCALE GENOMIC DNA]</scope>
    <source>
        <strain evidence="4 5">KACC 16571</strain>
    </source>
</reference>
<dbReference type="Proteomes" id="UP001216139">
    <property type="component" value="Chromosome"/>
</dbReference>
<dbReference type="SUPFAM" id="SSF50249">
    <property type="entry name" value="Nucleic acid-binding proteins"/>
    <property type="match status" value="1"/>
</dbReference>
<sequence length="70" mass="7698">MATGKVKWFNNAKGFGFITPHDGSEDVYAHHSQIRIPGVKVLKERQEVSYDLITTAKGKEAANITVVILA</sequence>
<dbReference type="PANTHER" id="PTHR11544">
    <property type="entry name" value="COLD SHOCK DOMAIN CONTAINING PROTEINS"/>
    <property type="match status" value="1"/>
</dbReference>
<dbReference type="SMART" id="SM00357">
    <property type="entry name" value="CSP"/>
    <property type="match status" value="1"/>
</dbReference>
<keyword evidence="2" id="KW-0963">Cytoplasm</keyword>
<keyword evidence="5" id="KW-1185">Reference proteome</keyword>
<dbReference type="EMBL" id="CP117167">
    <property type="protein sequence ID" value="WCT14112.1"/>
    <property type="molecule type" value="Genomic_DNA"/>
</dbReference>
<organism evidence="4 5">
    <name type="scientific">Mucilaginibacter jinjuensis</name>
    <dbReference type="NCBI Taxonomy" id="1176721"/>
    <lineage>
        <taxon>Bacteria</taxon>
        <taxon>Pseudomonadati</taxon>
        <taxon>Bacteroidota</taxon>
        <taxon>Sphingobacteriia</taxon>
        <taxon>Sphingobacteriales</taxon>
        <taxon>Sphingobacteriaceae</taxon>
        <taxon>Mucilaginibacter</taxon>
    </lineage>
</organism>
<dbReference type="Gene3D" id="2.40.50.140">
    <property type="entry name" value="Nucleic acid-binding proteins"/>
    <property type="match status" value="1"/>
</dbReference>
<name>A0ABY7TES6_9SPHI</name>
<dbReference type="PIRSF" id="PIRSF002599">
    <property type="entry name" value="Cold_shock_A"/>
    <property type="match status" value="1"/>
</dbReference>
<dbReference type="PROSITE" id="PS51857">
    <property type="entry name" value="CSD_2"/>
    <property type="match status" value="1"/>
</dbReference>
<proteinExistence type="predicted"/>
<dbReference type="InterPro" id="IPR002059">
    <property type="entry name" value="CSP_DNA-bd"/>
</dbReference>
<evidence type="ECO:0000256" key="2">
    <source>
        <dbReference type="ARBA" id="ARBA00022490"/>
    </source>
</evidence>
<comment type="subcellular location">
    <subcellularLocation>
        <location evidence="1">Cytoplasm</location>
    </subcellularLocation>
</comment>
<evidence type="ECO:0000256" key="1">
    <source>
        <dbReference type="ARBA" id="ARBA00004496"/>
    </source>
</evidence>
<feature type="domain" description="CSD" evidence="3">
    <location>
        <begin position="1"/>
        <end position="66"/>
    </location>
</feature>